<evidence type="ECO:0000256" key="1">
    <source>
        <dbReference type="SAM" id="Coils"/>
    </source>
</evidence>
<evidence type="ECO:0000256" key="3">
    <source>
        <dbReference type="SAM" id="Phobius"/>
    </source>
</evidence>
<keyword evidence="3" id="KW-0472">Membrane</keyword>
<evidence type="ECO:0000256" key="2">
    <source>
        <dbReference type="SAM" id="MobiDB-lite"/>
    </source>
</evidence>
<keyword evidence="3" id="KW-0812">Transmembrane</keyword>
<feature type="compositionally biased region" description="Pro residues" evidence="2">
    <location>
        <begin position="359"/>
        <end position="397"/>
    </location>
</feature>
<dbReference type="PRINTS" id="PR01217">
    <property type="entry name" value="PRICHEXTENSN"/>
</dbReference>
<gene>
    <name evidence="4" type="ORF">C8A00DRAFT_45736</name>
</gene>
<organism evidence="4 5">
    <name type="scientific">Chaetomidium leptoderma</name>
    <dbReference type="NCBI Taxonomy" id="669021"/>
    <lineage>
        <taxon>Eukaryota</taxon>
        <taxon>Fungi</taxon>
        <taxon>Dikarya</taxon>
        <taxon>Ascomycota</taxon>
        <taxon>Pezizomycotina</taxon>
        <taxon>Sordariomycetes</taxon>
        <taxon>Sordariomycetidae</taxon>
        <taxon>Sordariales</taxon>
        <taxon>Chaetomiaceae</taxon>
        <taxon>Chaetomidium</taxon>
    </lineage>
</organism>
<feature type="transmembrane region" description="Helical" evidence="3">
    <location>
        <begin position="12"/>
        <end position="33"/>
    </location>
</feature>
<dbReference type="AlphaFoldDB" id="A0AAN6VH29"/>
<evidence type="ECO:0000313" key="5">
    <source>
        <dbReference type="Proteomes" id="UP001302745"/>
    </source>
</evidence>
<feature type="compositionally biased region" description="Polar residues" evidence="2">
    <location>
        <begin position="431"/>
        <end position="444"/>
    </location>
</feature>
<feature type="coiled-coil region" evidence="1">
    <location>
        <begin position="536"/>
        <end position="563"/>
    </location>
</feature>
<reference evidence="4" key="1">
    <citation type="journal article" date="2023" name="Mol. Phylogenet. Evol.">
        <title>Genome-scale phylogeny and comparative genomics of the fungal order Sordariales.</title>
        <authorList>
            <person name="Hensen N."/>
            <person name="Bonometti L."/>
            <person name="Westerberg I."/>
            <person name="Brannstrom I.O."/>
            <person name="Guillou S."/>
            <person name="Cros-Aarteil S."/>
            <person name="Calhoun S."/>
            <person name="Haridas S."/>
            <person name="Kuo A."/>
            <person name="Mondo S."/>
            <person name="Pangilinan J."/>
            <person name="Riley R."/>
            <person name="LaButti K."/>
            <person name="Andreopoulos B."/>
            <person name="Lipzen A."/>
            <person name="Chen C."/>
            <person name="Yan M."/>
            <person name="Daum C."/>
            <person name="Ng V."/>
            <person name="Clum A."/>
            <person name="Steindorff A."/>
            <person name="Ohm R.A."/>
            <person name="Martin F."/>
            <person name="Silar P."/>
            <person name="Natvig D.O."/>
            <person name="Lalanne C."/>
            <person name="Gautier V."/>
            <person name="Ament-Velasquez S.L."/>
            <person name="Kruys A."/>
            <person name="Hutchinson M.I."/>
            <person name="Powell A.J."/>
            <person name="Barry K."/>
            <person name="Miller A.N."/>
            <person name="Grigoriev I.V."/>
            <person name="Debuchy R."/>
            <person name="Gladieux P."/>
            <person name="Hiltunen Thoren M."/>
            <person name="Johannesson H."/>
        </authorList>
    </citation>
    <scope>NUCLEOTIDE SEQUENCE</scope>
    <source>
        <strain evidence="4">CBS 538.74</strain>
    </source>
</reference>
<feature type="compositionally biased region" description="Pro residues" evidence="2">
    <location>
        <begin position="326"/>
        <end position="350"/>
    </location>
</feature>
<keyword evidence="1" id="KW-0175">Coiled coil</keyword>
<feature type="transmembrane region" description="Helical" evidence="3">
    <location>
        <begin position="45"/>
        <end position="66"/>
    </location>
</feature>
<comment type="caution">
    <text evidence="4">The sequence shown here is derived from an EMBL/GenBank/DDBJ whole genome shotgun (WGS) entry which is preliminary data.</text>
</comment>
<dbReference type="Proteomes" id="UP001302745">
    <property type="component" value="Unassembled WGS sequence"/>
</dbReference>
<feature type="transmembrane region" description="Helical" evidence="3">
    <location>
        <begin position="217"/>
        <end position="237"/>
    </location>
</feature>
<evidence type="ECO:0000313" key="4">
    <source>
        <dbReference type="EMBL" id="KAK4150979.1"/>
    </source>
</evidence>
<name>A0AAN6VH29_9PEZI</name>
<reference evidence="4" key="2">
    <citation type="submission" date="2023-05" db="EMBL/GenBank/DDBJ databases">
        <authorList>
            <consortium name="Lawrence Berkeley National Laboratory"/>
            <person name="Steindorff A."/>
            <person name="Hensen N."/>
            <person name="Bonometti L."/>
            <person name="Westerberg I."/>
            <person name="Brannstrom I.O."/>
            <person name="Guillou S."/>
            <person name="Cros-Aarteil S."/>
            <person name="Calhoun S."/>
            <person name="Haridas S."/>
            <person name="Kuo A."/>
            <person name="Mondo S."/>
            <person name="Pangilinan J."/>
            <person name="Riley R."/>
            <person name="Labutti K."/>
            <person name="Andreopoulos B."/>
            <person name="Lipzen A."/>
            <person name="Chen C."/>
            <person name="Yanf M."/>
            <person name="Daum C."/>
            <person name="Ng V."/>
            <person name="Clum A."/>
            <person name="Ohm R."/>
            <person name="Martin F."/>
            <person name="Silar P."/>
            <person name="Natvig D."/>
            <person name="Lalanne C."/>
            <person name="Gautier V."/>
            <person name="Ament-Velasquez S.L."/>
            <person name="Kruys A."/>
            <person name="Hutchinson M.I."/>
            <person name="Powell A.J."/>
            <person name="Barry K."/>
            <person name="Miller A.N."/>
            <person name="Grigoriev I.V."/>
            <person name="Debuchy R."/>
            <person name="Gladieux P."/>
            <person name="Thoren M.H."/>
            <person name="Johannesson H."/>
        </authorList>
    </citation>
    <scope>NUCLEOTIDE SEQUENCE</scope>
    <source>
        <strain evidence="4">CBS 538.74</strain>
    </source>
</reference>
<proteinExistence type="predicted"/>
<feature type="transmembrane region" description="Helical" evidence="3">
    <location>
        <begin position="249"/>
        <end position="268"/>
    </location>
</feature>
<feature type="compositionally biased region" description="Low complexity" evidence="2">
    <location>
        <begin position="298"/>
        <end position="316"/>
    </location>
</feature>
<sequence length="586" mass="62621">MSAVCTIAGTPNLYGLGIRVSFYLLWFFVLIGERCHERHAQVPRTVELILAYAVFLGLVMAASAGYLFAAEVYIALLLISTTVYLLVPRHTTDLAAWIRPDLGLGTRRGSFGFIGAARCLFVLIVISLHLWFWGAGVDSADIDRNLRGQGGCCPCQPPQQVGFAFGSLEMRSGGFRALNVLLMLALLTGGVIIGAMKAGLVRKKNPSRIRILREVETFGGLAVACILVAAIELTIKWNGISAVVNDVTTAAQLIPLGIIIALILVFLYDLNNGVSGGEGSSDSSGSNTRSNGTGGSRNGVSSSLGVGSSGPSSPSGGWSGTVRYPRPWPPPPSPAFTPVPAPPGPAPAPVSTPASVPDSDPPAPDPDPGGDPPPTHPDPAPPDSPPMEPAKPPPPPTHHYQCISQSKIATKGPKKHVTSVAQFSDDHEKNNSAPTISRRPTTLHKQATMRLSQTHADLSRQLTRALTHADTAFLAETEAQIKTLAQPLDRFRIRSQQRGGPDGAVRSEEHSVAELVARAEEQLRGFEDEVAGLWREEVVEREIAEAEEEVVELGDEAVGVMKEIEKDFRKATLPDLHTFFQSIDEP</sequence>
<dbReference type="EMBL" id="MU857040">
    <property type="protein sequence ID" value="KAK4150979.1"/>
    <property type="molecule type" value="Genomic_DNA"/>
</dbReference>
<accession>A0AAN6VH29</accession>
<protein>
    <submittedName>
        <fullName evidence="4">Uncharacterized protein</fullName>
    </submittedName>
</protein>
<feature type="region of interest" description="Disordered" evidence="2">
    <location>
        <begin position="276"/>
        <end position="444"/>
    </location>
</feature>
<keyword evidence="5" id="KW-1185">Reference proteome</keyword>
<feature type="transmembrane region" description="Helical" evidence="3">
    <location>
        <begin position="109"/>
        <end position="132"/>
    </location>
</feature>
<feature type="compositionally biased region" description="Low complexity" evidence="2">
    <location>
        <begin position="280"/>
        <end position="291"/>
    </location>
</feature>
<feature type="transmembrane region" description="Helical" evidence="3">
    <location>
        <begin position="72"/>
        <end position="88"/>
    </location>
</feature>
<keyword evidence="3" id="KW-1133">Transmembrane helix</keyword>
<feature type="transmembrane region" description="Helical" evidence="3">
    <location>
        <begin position="177"/>
        <end position="196"/>
    </location>
</feature>